<dbReference type="GO" id="GO:0005829">
    <property type="term" value="C:cytosol"/>
    <property type="evidence" value="ECO:0007669"/>
    <property type="project" value="TreeGrafter"/>
</dbReference>
<evidence type="ECO:0000256" key="1">
    <source>
        <dbReference type="ARBA" id="ARBA00001933"/>
    </source>
</evidence>
<accession>A0A2Z3LHK3</accession>
<dbReference type="GO" id="GO:0006545">
    <property type="term" value="P:glycine biosynthetic process"/>
    <property type="evidence" value="ECO:0007669"/>
    <property type="project" value="TreeGrafter"/>
</dbReference>
<reference evidence="7 8" key="1">
    <citation type="submission" date="2018-05" db="EMBL/GenBank/DDBJ databases">
        <title>Candidatus Cardinium hertigii Genome Assembly.</title>
        <authorList>
            <person name="Showmaker K.C."/>
            <person name="Walden K.O."/>
            <person name="Fields C.J."/>
            <person name="Lambert K.N."/>
            <person name="Hudson M.E."/>
        </authorList>
    </citation>
    <scope>NUCLEOTIDE SEQUENCE [LARGE SCALE GENOMIC DNA]</scope>
    <source>
        <strain evidence="8">cHgTN10</strain>
    </source>
</reference>
<dbReference type="InterPro" id="IPR001597">
    <property type="entry name" value="ArAA_b-elim_lyase/Thr_aldolase"/>
</dbReference>
<keyword evidence="4 7" id="KW-0456">Lyase</keyword>
<dbReference type="PANTHER" id="PTHR48097:SF9">
    <property type="entry name" value="L-THREONINE ALDOLASE"/>
    <property type="match status" value="1"/>
</dbReference>
<dbReference type="Gene3D" id="3.40.640.10">
    <property type="entry name" value="Type I PLP-dependent aspartate aminotransferase-like (Major domain)"/>
    <property type="match status" value="1"/>
</dbReference>
<evidence type="ECO:0000259" key="6">
    <source>
        <dbReference type="Pfam" id="PF01212"/>
    </source>
</evidence>
<dbReference type="GO" id="GO:0006567">
    <property type="term" value="P:L-threonine catabolic process"/>
    <property type="evidence" value="ECO:0007669"/>
    <property type="project" value="TreeGrafter"/>
</dbReference>
<dbReference type="InterPro" id="IPR015424">
    <property type="entry name" value="PyrdxlP-dep_Trfase"/>
</dbReference>
<comment type="similarity">
    <text evidence="2">Belongs to the threonine aldolase family.</text>
</comment>
<gene>
    <name evidence="7" type="primary">ltaA_1</name>
    <name evidence="7" type="ORF">DK880_00196</name>
</gene>
<dbReference type="OrthoDB" id="9774495at2"/>
<feature type="domain" description="Aromatic amino acid beta-eliminating lyase/threonine aldolase" evidence="6">
    <location>
        <begin position="9"/>
        <end position="291"/>
    </location>
</feature>
<evidence type="ECO:0000256" key="4">
    <source>
        <dbReference type="ARBA" id="ARBA00023239"/>
    </source>
</evidence>
<dbReference type="PIRSF" id="PIRSF017617">
    <property type="entry name" value="Thr_aldolase"/>
    <property type="match status" value="1"/>
</dbReference>
<dbReference type="AlphaFoldDB" id="A0A2Z3LHK3"/>
<evidence type="ECO:0000256" key="3">
    <source>
        <dbReference type="ARBA" id="ARBA00022898"/>
    </source>
</evidence>
<keyword evidence="8" id="KW-1185">Reference proteome</keyword>
<dbReference type="Proteomes" id="UP000245872">
    <property type="component" value="Chromosome"/>
</dbReference>
<proteinExistence type="inferred from homology"/>
<organism evidence="7 8">
    <name type="scientific">Candidatus Cardinium hertigii</name>
    <dbReference type="NCBI Taxonomy" id="247481"/>
    <lineage>
        <taxon>Bacteria</taxon>
        <taxon>Pseudomonadati</taxon>
        <taxon>Bacteroidota</taxon>
        <taxon>Cytophagia</taxon>
        <taxon>Cytophagales</taxon>
        <taxon>Amoebophilaceae</taxon>
        <taxon>Candidatus Cardinium</taxon>
    </lineage>
</organism>
<dbReference type="FunFam" id="3.40.640.10:FF:000030">
    <property type="entry name" value="Low-specificity L-threonine aldolase"/>
    <property type="match status" value="1"/>
</dbReference>
<dbReference type="GO" id="GO:0008732">
    <property type="term" value="F:L-allo-threonine aldolase activity"/>
    <property type="evidence" value="ECO:0007669"/>
    <property type="project" value="UniProtKB-EC"/>
</dbReference>
<dbReference type="EMBL" id="CP029619">
    <property type="protein sequence ID" value="AWN81530.1"/>
    <property type="molecule type" value="Genomic_DNA"/>
</dbReference>
<dbReference type="Gene3D" id="3.90.1150.10">
    <property type="entry name" value="Aspartate Aminotransferase, domain 1"/>
    <property type="match status" value="1"/>
</dbReference>
<name>A0A2Z3LHK3_9BACT</name>
<dbReference type="KEGG" id="cher:DK880_00196"/>
<dbReference type="EC" id="4.1.2.49" evidence="7"/>
<evidence type="ECO:0000256" key="2">
    <source>
        <dbReference type="ARBA" id="ARBA00006966"/>
    </source>
</evidence>
<protein>
    <submittedName>
        <fullName evidence="7">L-allo-threonine aldolase</fullName>
        <ecNumber evidence="7">4.1.2.49</ecNumber>
    </submittedName>
</protein>
<dbReference type="Pfam" id="PF01212">
    <property type="entry name" value="Beta_elim_lyase"/>
    <property type="match status" value="1"/>
</dbReference>
<dbReference type="NCBIfam" id="NF041359">
    <property type="entry name" value="GntG_guanitoxin"/>
    <property type="match status" value="1"/>
</dbReference>
<dbReference type="SUPFAM" id="SSF53383">
    <property type="entry name" value="PLP-dependent transferases"/>
    <property type="match status" value="1"/>
</dbReference>
<dbReference type="InterPro" id="IPR015421">
    <property type="entry name" value="PyrdxlP-dep_Trfase_major"/>
</dbReference>
<keyword evidence="3" id="KW-0663">Pyridoxal phosphate</keyword>
<comment type="cofactor">
    <cofactor evidence="1">
        <name>pyridoxal 5'-phosphate</name>
        <dbReference type="ChEBI" id="CHEBI:597326"/>
    </cofactor>
</comment>
<dbReference type="PANTHER" id="PTHR48097">
    <property type="entry name" value="L-THREONINE ALDOLASE-RELATED"/>
    <property type="match status" value="1"/>
</dbReference>
<evidence type="ECO:0000256" key="5">
    <source>
        <dbReference type="PIRSR" id="PIRSR017617-1"/>
    </source>
</evidence>
<sequence length="356" mass="38906">MAIQAKTIDLRSDTVTLPTTAVVDAMGQATVGDFAYGEDQSYNALLAYCKKLFNVEDGLFVTSGTLANRLAIASQTMPGDEVITHYNYHIHFFDSAGNAKINGVVLNCIQNASGVIDIAAVEAAIHSKPRYKHFAQVKLVTIENSINGFNGKVYPFDLQVQLYQWLQAQGIALHIDGARIWNAHVATGIPLSDYAKHTDTISCSFTKGLGGPFGAMLLGSKQVIERAKKLQLWLGSGYHQIGYYAQAAKQVMQHQLTRLAQDHQLAKLFADGIQSIPYIQLIPPYPDTNIVGFSIKALGVSNAVFLETCQAYGLLLFPWLEAHIRAVIHLGIDRAAILSAVATIKQVVNYFIHACK</sequence>
<evidence type="ECO:0000313" key="8">
    <source>
        <dbReference type="Proteomes" id="UP000245872"/>
    </source>
</evidence>
<dbReference type="InterPro" id="IPR023603">
    <property type="entry name" value="Low_specificity_L-TA-like"/>
</dbReference>
<evidence type="ECO:0000313" key="7">
    <source>
        <dbReference type="EMBL" id="AWN81530.1"/>
    </source>
</evidence>
<feature type="modified residue" description="N6-(pyridoxal phosphate)lysine" evidence="5">
    <location>
        <position position="207"/>
    </location>
</feature>
<dbReference type="RefSeq" id="WP_109996981.1">
    <property type="nucleotide sequence ID" value="NZ_CP029619.1"/>
</dbReference>
<dbReference type="InterPro" id="IPR015422">
    <property type="entry name" value="PyrdxlP-dep_Trfase_small"/>
</dbReference>